<reference evidence="1" key="1">
    <citation type="submission" date="2022-08" db="EMBL/GenBank/DDBJ databases">
        <title>A Global Phylogenomic Analysis of the Shiitake Genus Lentinula.</title>
        <authorList>
            <consortium name="DOE Joint Genome Institute"/>
            <person name="Sierra-Patev S."/>
            <person name="Min B."/>
            <person name="Naranjo-Ortiz M."/>
            <person name="Looney B."/>
            <person name="Konkel Z."/>
            <person name="Slot J.C."/>
            <person name="Sakamoto Y."/>
            <person name="Steenwyk J.L."/>
            <person name="Rokas A."/>
            <person name="Carro J."/>
            <person name="Camarero S."/>
            <person name="Ferreira P."/>
            <person name="Molpeceres G."/>
            <person name="Ruiz-Duenas F.J."/>
            <person name="Serrano A."/>
            <person name="Henrissat B."/>
            <person name="Drula E."/>
            <person name="Hughes K.W."/>
            <person name="Mata J.L."/>
            <person name="Ishikawa N.K."/>
            <person name="Vargas-Isla R."/>
            <person name="Ushijima S."/>
            <person name="Smith C.A."/>
            <person name="Ahrendt S."/>
            <person name="Andreopoulos W."/>
            <person name="He G."/>
            <person name="Labutti K."/>
            <person name="Lipzen A."/>
            <person name="Ng V."/>
            <person name="Riley R."/>
            <person name="Sandor L."/>
            <person name="Barry K."/>
            <person name="Martinez A.T."/>
            <person name="Xiao Y."/>
            <person name="Gibbons J.G."/>
            <person name="Terashima K."/>
            <person name="Grigoriev I.V."/>
            <person name="Hibbett D.S."/>
        </authorList>
    </citation>
    <scope>NUCLEOTIDE SEQUENCE</scope>
    <source>
        <strain evidence="1">RHP3577 ss4</strain>
    </source>
</reference>
<accession>A0ABQ8VXB5</accession>
<gene>
    <name evidence="1" type="ORF">C8R41DRAFT_913569</name>
</gene>
<dbReference type="Proteomes" id="UP001150217">
    <property type="component" value="Unassembled WGS sequence"/>
</dbReference>
<evidence type="ECO:0008006" key="3">
    <source>
        <dbReference type="Google" id="ProtNLM"/>
    </source>
</evidence>
<name>A0ABQ8VXB5_9AGAR</name>
<organism evidence="1 2">
    <name type="scientific">Lentinula lateritia</name>
    <dbReference type="NCBI Taxonomy" id="40482"/>
    <lineage>
        <taxon>Eukaryota</taxon>
        <taxon>Fungi</taxon>
        <taxon>Dikarya</taxon>
        <taxon>Basidiomycota</taxon>
        <taxon>Agaricomycotina</taxon>
        <taxon>Agaricomycetes</taxon>
        <taxon>Agaricomycetidae</taxon>
        <taxon>Agaricales</taxon>
        <taxon>Marasmiineae</taxon>
        <taxon>Omphalotaceae</taxon>
        <taxon>Lentinula</taxon>
    </lineage>
</organism>
<sequence>MVPYNITYLSGDFPMDHSFFESLSELKNLETLRLHGSARNGIVFPPLPTPLVLHRLQSFEFRSDIHTPFLLDSIVTPSLRILVIARQINEKTQKSLCSFIQRSCCRLSAFSFLNASGDDLENRFLKEFLVSPYMEFLTELNILSSNADAVFRILVGGNSSEPVLPSLNRLWISTSWCSGDLLIDMLECRAHNFHPPTSTLMSEPLFCVKHPHPSQYLFIPVSGISLCIQVTRFKSCFEDVSMWFESHDRAHWSMFTASVYWEPDA</sequence>
<dbReference type="EMBL" id="JANVFT010000003">
    <property type="protein sequence ID" value="KAJ4501033.1"/>
    <property type="molecule type" value="Genomic_DNA"/>
</dbReference>
<proteinExistence type="predicted"/>
<protein>
    <recommendedName>
        <fullName evidence="3">F-box domain-containing protein</fullName>
    </recommendedName>
</protein>
<keyword evidence="2" id="KW-1185">Reference proteome</keyword>
<comment type="caution">
    <text evidence="1">The sequence shown here is derived from an EMBL/GenBank/DDBJ whole genome shotgun (WGS) entry which is preliminary data.</text>
</comment>
<evidence type="ECO:0000313" key="1">
    <source>
        <dbReference type="EMBL" id="KAJ4501033.1"/>
    </source>
</evidence>
<evidence type="ECO:0000313" key="2">
    <source>
        <dbReference type="Proteomes" id="UP001150217"/>
    </source>
</evidence>